<organism evidence="8 9">
    <name type="scientific">Arctia plantaginis</name>
    <name type="common">Wood tiger moth</name>
    <name type="synonym">Phalaena plantaginis</name>
    <dbReference type="NCBI Taxonomy" id="874455"/>
    <lineage>
        <taxon>Eukaryota</taxon>
        <taxon>Metazoa</taxon>
        <taxon>Ecdysozoa</taxon>
        <taxon>Arthropoda</taxon>
        <taxon>Hexapoda</taxon>
        <taxon>Insecta</taxon>
        <taxon>Pterygota</taxon>
        <taxon>Neoptera</taxon>
        <taxon>Endopterygota</taxon>
        <taxon>Lepidoptera</taxon>
        <taxon>Glossata</taxon>
        <taxon>Ditrysia</taxon>
        <taxon>Noctuoidea</taxon>
        <taxon>Erebidae</taxon>
        <taxon>Arctiinae</taxon>
        <taxon>Arctia</taxon>
    </lineage>
</organism>
<evidence type="ECO:0000259" key="7">
    <source>
        <dbReference type="Pfam" id="PF02866"/>
    </source>
</evidence>
<accession>A0A8S0YWF3</accession>
<dbReference type="PANTHER" id="PTHR11540:SF16">
    <property type="entry name" value="MALATE DEHYDROGENASE, MITOCHONDRIAL"/>
    <property type="match status" value="1"/>
</dbReference>
<dbReference type="InterPro" id="IPR036291">
    <property type="entry name" value="NAD(P)-bd_dom_sf"/>
</dbReference>
<dbReference type="GO" id="GO:0006099">
    <property type="term" value="P:tricarboxylic acid cycle"/>
    <property type="evidence" value="ECO:0007669"/>
    <property type="project" value="UniProtKB-KW"/>
</dbReference>
<dbReference type="AlphaFoldDB" id="A0A8S0YWF3"/>
<dbReference type="EMBL" id="CADEBC010000135">
    <property type="protein sequence ID" value="CAB3223898.1"/>
    <property type="molecule type" value="Genomic_DNA"/>
</dbReference>
<evidence type="ECO:0000256" key="4">
    <source>
        <dbReference type="ARBA" id="ARBA00023002"/>
    </source>
</evidence>
<evidence type="ECO:0000313" key="9">
    <source>
        <dbReference type="Proteomes" id="UP000494106"/>
    </source>
</evidence>
<dbReference type="OrthoDB" id="6626850at2759"/>
<evidence type="ECO:0000313" key="8">
    <source>
        <dbReference type="EMBL" id="CAB3223898.1"/>
    </source>
</evidence>
<dbReference type="Pfam" id="PF00056">
    <property type="entry name" value="Ldh_1_N"/>
    <property type="match status" value="1"/>
</dbReference>
<comment type="caution">
    <text evidence="8">The sequence shown here is derived from an EMBL/GenBank/DDBJ whole genome shotgun (WGS) entry which is preliminary data.</text>
</comment>
<dbReference type="InterPro" id="IPR001236">
    <property type="entry name" value="Lactate/malate_DH_N"/>
</dbReference>
<dbReference type="Proteomes" id="UP000494106">
    <property type="component" value="Unassembled WGS sequence"/>
</dbReference>
<dbReference type="InterPro" id="IPR015955">
    <property type="entry name" value="Lactate_DH/Glyco_Ohase_4_C"/>
</dbReference>
<dbReference type="GO" id="GO:0005739">
    <property type="term" value="C:mitochondrion"/>
    <property type="evidence" value="ECO:0007669"/>
    <property type="project" value="TreeGrafter"/>
</dbReference>
<evidence type="ECO:0000256" key="1">
    <source>
        <dbReference type="ARBA" id="ARBA00012995"/>
    </source>
</evidence>
<keyword evidence="3" id="KW-0816">Tricarboxylic acid cycle</keyword>
<dbReference type="PANTHER" id="PTHR11540">
    <property type="entry name" value="MALATE AND LACTATE DEHYDROGENASE"/>
    <property type="match status" value="1"/>
</dbReference>
<reference evidence="8 9" key="1">
    <citation type="submission" date="2020-04" db="EMBL/GenBank/DDBJ databases">
        <authorList>
            <person name="Wallbank WR R."/>
            <person name="Pardo Diaz C."/>
            <person name="Kozak K."/>
            <person name="Martin S."/>
            <person name="Jiggins C."/>
            <person name="Moest M."/>
            <person name="Warren A I."/>
            <person name="Byers J.R.P. K."/>
            <person name="Montejo-Kovacevich G."/>
            <person name="Yen C E."/>
        </authorList>
    </citation>
    <scope>NUCLEOTIDE SEQUENCE [LARGE SCALE GENOMIC DNA]</scope>
</reference>
<keyword evidence="4" id="KW-0560">Oxidoreductase</keyword>
<dbReference type="Pfam" id="PF02866">
    <property type="entry name" value="Ldh_1_C"/>
    <property type="match status" value="1"/>
</dbReference>
<dbReference type="SUPFAM" id="SSF51735">
    <property type="entry name" value="NAD(P)-binding Rossmann-fold domains"/>
    <property type="match status" value="1"/>
</dbReference>
<dbReference type="Gene3D" id="3.40.50.720">
    <property type="entry name" value="NAD(P)-binding Rossmann-like Domain"/>
    <property type="match status" value="1"/>
</dbReference>
<feature type="domain" description="Lactate/malate dehydrogenase C-terminal" evidence="7">
    <location>
        <begin position="208"/>
        <end position="367"/>
    </location>
</feature>
<evidence type="ECO:0000256" key="3">
    <source>
        <dbReference type="ARBA" id="ARBA00022532"/>
    </source>
</evidence>
<dbReference type="SUPFAM" id="SSF56327">
    <property type="entry name" value="LDH C-terminal domain-like"/>
    <property type="match status" value="1"/>
</dbReference>
<dbReference type="EC" id="1.1.1.37" evidence="1"/>
<sequence>MRIACPHEKIKSILLKSAQSLSTLTYKLRSPALIQLEQLCEQYCHVPRIPPRKVTVIGAGSDVGRIVCMLLKQQKVIRTLAMYDEHPARCVIGVATDIAHIDTSPAVEAYQGRTFLKKALNDADVVLICGGAYVSPPCCNILDRDLFFQNMPFVRSAALASAEFAPHAIVAVQTPPVDANFTLVKYTMKAARRYNKRKVLGINSVSSMRANQLFCAVGGMDPTANQLPVVCGTGRCTRVPCFSVPVKKPNSWSHTEVKNLTRLVREADELICKVKSNYEQGHLSIGFATARFVTCLMKGLFEGSAYIDSALVEQGSPSQCFNMKYCSTPVNVSKGGISQYLIPKLDGYESSLLEDSKLDLEDMLNLGRCFASGDDYYLPHEKVWPCLYPSKDCPVVEPCGKKAKN</sequence>
<feature type="domain" description="Lactate/malate dehydrogenase N-terminal" evidence="6">
    <location>
        <begin position="53"/>
        <end position="201"/>
    </location>
</feature>
<dbReference type="InterPro" id="IPR022383">
    <property type="entry name" value="Lactate/malate_DH_C"/>
</dbReference>
<keyword evidence="5" id="KW-0520">NAD</keyword>
<protein>
    <recommendedName>
        <fullName evidence="2">Malate dehydrogenase, mitochondrial</fullName>
        <ecNumber evidence="1">1.1.1.37</ecNumber>
    </recommendedName>
</protein>
<gene>
    <name evidence="8" type="ORF">APLA_LOCUS1858</name>
</gene>
<dbReference type="Gene3D" id="3.90.110.10">
    <property type="entry name" value="Lactate dehydrogenase/glycoside hydrolase, family 4, C-terminal"/>
    <property type="match status" value="1"/>
</dbReference>
<proteinExistence type="predicted"/>
<dbReference type="GO" id="GO:0030060">
    <property type="term" value="F:L-malate dehydrogenase (NAD+) activity"/>
    <property type="evidence" value="ECO:0007669"/>
    <property type="project" value="UniProtKB-EC"/>
</dbReference>
<evidence type="ECO:0000256" key="5">
    <source>
        <dbReference type="ARBA" id="ARBA00023027"/>
    </source>
</evidence>
<evidence type="ECO:0000259" key="6">
    <source>
        <dbReference type="Pfam" id="PF00056"/>
    </source>
</evidence>
<keyword evidence="9" id="KW-1185">Reference proteome</keyword>
<name>A0A8S0YWF3_ARCPL</name>
<evidence type="ECO:0000256" key="2">
    <source>
        <dbReference type="ARBA" id="ARBA00016075"/>
    </source>
</evidence>